<dbReference type="Gene3D" id="3.40.50.1820">
    <property type="entry name" value="alpha/beta hydrolase"/>
    <property type="match status" value="1"/>
</dbReference>
<feature type="chain" id="PRO_5012654679" description="Phospholipase/carboxylesterase/thioesterase domain-containing protein" evidence="1">
    <location>
        <begin position="21"/>
        <end position="228"/>
    </location>
</feature>
<dbReference type="Proteomes" id="UP000219215">
    <property type="component" value="Chromosome DPRO"/>
</dbReference>
<proteinExistence type="predicted"/>
<evidence type="ECO:0000256" key="1">
    <source>
        <dbReference type="SAM" id="SignalP"/>
    </source>
</evidence>
<feature type="signal peptide" evidence="1">
    <location>
        <begin position="1"/>
        <end position="20"/>
    </location>
</feature>
<evidence type="ECO:0000313" key="2">
    <source>
        <dbReference type="EMBL" id="SOB59057.1"/>
    </source>
</evidence>
<dbReference type="SUPFAM" id="SSF53474">
    <property type="entry name" value="alpha/beta-Hydrolases"/>
    <property type="match status" value="1"/>
</dbReference>
<dbReference type="RefSeq" id="WP_097011987.1">
    <property type="nucleotide sequence ID" value="NZ_LT907975.1"/>
</dbReference>
<dbReference type="KEGG" id="pprf:DPRO_2153"/>
<protein>
    <recommendedName>
        <fullName evidence="4">Phospholipase/carboxylesterase/thioesterase domain-containing protein</fullName>
    </recommendedName>
</protein>
<accession>A0A2C8FAK3</accession>
<evidence type="ECO:0008006" key="4">
    <source>
        <dbReference type="Google" id="ProtNLM"/>
    </source>
</evidence>
<organism evidence="2 3">
    <name type="scientific">Pseudodesulfovibrio profundus</name>
    <dbReference type="NCBI Taxonomy" id="57320"/>
    <lineage>
        <taxon>Bacteria</taxon>
        <taxon>Pseudomonadati</taxon>
        <taxon>Thermodesulfobacteriota</taxon>
        <taxon>Desulfovibrionia</taxon>
        <taxon>Desulfovibrionales</taxon>
        <taxon>Desulfovibrionaceae</taxon>
    </lineage>
</organism>
<dbReference type="InterPro" id="IPR029058">
    <property type="entry name" value="AB_hydrolase_fold"/>
</dbReference>
<reference evidence="3" key="1">
    <citation type="submission" date="2017-09" db="EMBL/GenBank/DDBJ databases">
        <authorList>
            <person name="Regsiter A."/>
            <person name="William W."/>
        </authorList>
    </citation>
    <scope>NUCLEOTIDE SEQUENCE [LARGE SCALE GENOMIC DNA]</scope>
    <source>
        <strain evidence="3">500-1</strain>
    </source>
</reference>
<dbReference type="EMBL" id="LT907975">
    <property type="protein sequence ID" value="SOB59057.1"/>
    <property type="molecule type" value="Genomic_DNA"/>
</dbReference>
<sequence>MFRFLILATFILALPNATIAASFDVALREAAPTNKYLFYLHDENVETQGKNASSTRYGVYAYDRIISHFEDRGLTVIEELRPKVDATQYAAKISMRIRQLKAAGVPSSNITVAGFSKGGFIALLVASSLNDPGVGYVVMAGCGSNAKGFAFDQFLKRKRGSRLTGRILSLYASSDIEAGSCRPAIEQASGKGLQFREQRIKTGKGHGLFYQPRPDWIEPTAIFAKGGR</sequence>
<dbReference type="AlphaFoldDB" id="A0A2C8FAK3"/>
<keyword evidence="1" id="KW-0732">Signal</keyword>
<evidence type="ECO:0000313" key="3">
    <source>
        <dbReference type="Proteomes" id="UP000219215"/>
    </source>
</evidence>
<keyword evidence="3" id="KW-1185">Reference proteome</keyword>
<dbReference type="OrthoDB" id="823958at2"/>
<name>A0A2C8FAK3_9BACT</name>
<gene>
    <name evidence="2" type="ORF">DPRO_2153</name>
</gene>